<dbReference type="Pfam" id="PF10947">
    <property type="entry name" value="DUF2628"/>
    <property type="match status" value="1"/>
</dbReference>
<feature type="transmembrane region" description="Helical" evidence="1">
    <location>
        <begin position="43"/>
        <end position="61"/>
    </location>
</feature>
<keyword evidence="1" id="KW-1133">Transmembrane helix</keyword>
<proteinExistence type="predicted"/>
<protein>
    <submittedName>
        <fullName evidence="2">DUF2628 domain-containing protein</fullName>
    </submittedName>
</protein>
<dbReference type="EMBL" id="CP092365">
    <property type="protein sequence ID" value="ULN52571.1"/>
    <property type="molecule type" value="Genomic_DNA"/>
</dbReference>
<dbReference type="Proteomes" id="UP001055200">
    <property type="component" value="Chromosome"/>
</dbReference>
<accession>A0ABY3U368</accession>
<dbReference type="InterPro" id="IPR024399">
    <property type="entry name" value="DUF2628"/>
</dbReference>
<sequence>MTTADDVPDAWRSRFAFFDAYGLQTTTLPAREAYKALPFTRRLRISSNFLAFLFGPIYFFVKGMWRKGLTLLGITLAVGTVGTALNLPGSVANAVGVALGALAMMTANYAYYLHVRAHSRSWNPFEGWRSRS</sequence>
<evidence type="ECO:0000313" key="2">
    <source>
        <dbReference type="EMBL" id="ULN52571.1"/>
    </source>
</evidence>
<keyword evidence="3" id="KW-1185">Reference proteome</keyword>
<organism evidence="2 3">
    <name type="scientific">Mycolicibacillus parakoreensis</name>
    <dbReference type="NCBI Taxonomy" id="1069221"/>
    <lineage>
        <taxon>Bacteria</taxon>
        <taxon>Bacillati</taxon>
        <taxon>Actinomycetota</taxon>
        <taxon>Actinomycetes</taxon>
        <taxon>Mycobacteriales</taxon>
        <taxon>Mycobacteriaceae</taxon>
        <taxon>Mycolicibacillus</taxon>
    </lineage>
</organism>
<keyword evidence="1" id="KW-0812">Transmembrane</keyword>
<dbReference type="RefSeq" id="WP_240170843.1">
    <property type="nucleotide sequence ID" value="NZ_CP092365.1"/>
</dbReference>
<gene>
    <name evidence="2" type="ORF">MIU77_17320</name>
</gene>
<keyword evidence="1" id="KW-0472">Membrane</keyword>
<feature type="transmembrane region" description="Helical" evidence="1">
    <location>
        <begin position="91"/>
        <end position="112"/>
    </location>
</feature>
<evidence type="ECO:0000313" key="3">
    <source>
        <dbReference type="Proteomes" id="UP001055200"/>
    </source>
</evidence>
<feature type="transmembrane region" description="Helical" evidence="1">
    <location>
        <begin position="68"/>
        <end position="85"/>
    </location>
</feature>
<reference evidence="2" key="1">
    <citation type="submission" date="2022-08" db="EMBL/GenBank/DDBJ databases">
        <title>Complete genome sequence of 14 non-tuberculosis mycobacteria type-strains.</title>
        <authorList>
            <person name="Igarashi Y."/>
            <person name="Osugi A."/>
            <person name="Mitarai S."/>
        </authorList>
    </citation>
    <scope>NUCLEOTIDE SEQUENCE</scope>
    <source>
        <strain evidence="2">DSM 45575</strain>
    </source>
</reference>
<evidence type="ECO:0000256" key="1">
    <source>
        <dbReference type="SAM" id="Phobius"/>
    </source>
</evidence>
<name>A0ABY3U368_9MYCO</name>